<keyword evidence="2" id="KW-0472">Membrane</keyword>
<accession>A0ABU6J5X3</accession>
<keyword evidence="4" id="KW-1185">Reference proteome</keyword>
<feature type="transmembrane region" description="Helical" evidence="2">
    <location>
        <begin position="27"/>
        <end position="45"/>
    </location>
</feature>
<gene>
    <name evidence="3" type="ORF">RY831_07850</name>
</gene>
<name>A0ABU6J5X3_9BURK</name>
<dbReference type="EMBL" id="JAWIIV010000005">
    <property type="protein sequence ID" value="MEC4719057.1"/>
    <property type="molecule type" value="Genomic_DNA"/>
</dbReference>
<proteinExistence type="predicted"/>
<dbReference type="Proteomes" id="UP001352263">
    <property type="component" value="Unassembled WGS sequence"/>
</dbReference>
<feature type="compositionally biased region" description="Basic residues" evidence="1">
    <location>
        <begin position="90"/>
        <end position="102"/>
    </location>
</feature>
<dbReference type="InterPro" id="IPR021457">
    <property type="entry name" value="DUF3108"/>
</dbReference>
<evidence type="ECO:0000313" key="4">
    <source>
        <dbReference type="Proteomes" id="UP001352263"/>
    </source>
</evidence>
<protein>
    <submittedName>
        <fullName evidence="3">DUF3108 domain-containing protein</fullName>
    </submittedName>
</protein>
<dbReference type="RefSeq" id="WP_326505781.1">
    <property type="nucleotide sequence ID" value="NZ_JAWIIV010000005.1"/>
</dbReference>
<keyword evidence="2" id="KW-1133">Transmembrane helix</keyword>
<keyword evidence="2" id="KW-0812">Transmembrane</keyword>
<sequence>MAIFLSTDIRDAKDVKDKRRQRLRRRAIVLVCASVLAHLFAFRWAEGRLDVPAWRNPPAPAVTTISLLASAPVPPAVPAAQEEPALPPPKKPKPKKSRPKKSIQKDEIVPPVAAAAQETAAVLPPAGMEAPGTSVEALPLLIPDAPDAVADADSAADAEVIAGAAAEAIHADAGQEQTGPAAESLPEMPKTTQPYKVDLPPSARLDYDVEALVKGQKWYGSGNFRWEAGPDSYSMSGEASTLLLLVKITVLNFRSEGRINEFGIAPLLYSEKPRNKSLTHTHFQHDNGKISFSASEKTYPYQGGEQDRASVMWQIAGIGRADPARFAPGAEFEVFVAGARDAEPWRIRVLGLEEITTAAGKAAAWHLVRAPRQKSFDQTIEFWLAPQQEWYPLRIRHSSPNGDMLDMTLADIQR</sequence>
<organism evidence="3 4">
    <name type="scientific">Noviherbaspirillum album</name>
    <dbReference type="NCBI Taxonomy" id="3080276"/>
    <lineage>
        <taxon>Bacteria</taxon>
        <taxon>Pseudomonadati</taxon>
        <taxon>Pseudomonadota</taxon>
        <taxon>Betaproteobacteria</taxon>
        <taxon>Burkholderiales</taxon>
        <taxon>Oxalobacteraceae</taxon>
        <taxon>Noviherbaspirillum</taxon>
    </lineage>
</organism>
<reference evidence="3 4" key="1">
    <citation type="submission" date="2023-10" db="EMBL/GenBank/DDBJ databases">
        <title>Noviherbaspirillum sp. CPCC 100848 genome assembly.</title>
        <authorList>
            <person name="Li X.Y."/>
            <person name="Fang X.M."/>
        </authorList>
    </citation>
    <scope>NUCLEOTIDE SEQUENCE [LARGE SCALE GENOMIC DNA]</scope>
    <source>
        <strain evidence="3 4">CPCC 100848</strain>
    </source>
</reference>
<evidence type="ECO:0000313" key="3">
    <source>
        <dbReference type="EMBL" id="MEC4719057.1"/>
    </source>
</evidence>
<feature type="region of interest" description="Disordered" evidence="1">
    <location>
        <begin position="172"/>
        <end position="199"/>
    </location>
</feature>
<feature type="region of interest" description="Disordered" evidence="1">
    <location>
        <begin position="78"/>
        <end position="108"/>
    </location>
</feature>
<dbReference type="Pfam" id="PF11306">
    <property type="entry name" value="DUF3108"/>
    <property type="match status" value="1"/>
</dbReference>
<comment type="caution">
    <text evidence="3">The sequence shown here is derived from an EMBL/GenBank/DDBJ whole genome shotgun (WGS) entry which is preliminary data.</text>
</comment>
<evidence type="ECO:0000256" key="1">
    <source>
        <dbReference type="SAM" id="MobiDB-lite"/>
    </source>
</evidence>
<evidence type="ECO:0000256" key="2">
    <source>
        <dbReference type="SAM" id="Phobius"/>
    </source>
</evidence>